<proteinExistence type="inferred from homology"/>
<dbReference type="InterPro" id="IPR043504">
    <property type="entry name" value="Peptidase_S1_PA_chymotrypsin"/>
</dbReference>
<keyword evidence="6 11" id="KW-0378">Hydrolase</keyword>
<dbReference type="AlphaFoldDB" id="A0A6P4IGF5"/>
<dbReference type="Gene3D" id="2.40.10.10">
    <property type="entry name" value="Trypsin-like serine proteases"/>
    <property type="match status" value="1"/>
</dbReference>
<keyword evidence="8" id="KW-0865">Zymogen</keyword>
<evidence type="ECO:0000256" key="8">
    <source>
        <dbReference type="ARBA" id="ARBA00023145"/>
    </source>
</evidence>
<comment type="similarity">
    <text evidence="2">Belongs to the peptidase S1 family.</text>
</comment>
<comment type="subcellular location">
    <subcellularLocation>
        <location evidence="1">Secreted</location>
        <location evidence="1">Extracellular space</location>
    </subcellularLocation>
</comment>
<dbReference type="RefSeq" id="XP_017027385.1">
    <property type="nucleotide sequence ID" value="XM_017171896.2"/>
</dbReference>
<feature type="domain" description="Peptidase S1" evidence="13">
    <location>
        <begin position="36"/>
        <end position="262"/>
    </location>
</feature>
<dbReference type="PROSITE" id="PS50240">
    <property type="entry name" value="TRYPSIN_DOM"/>
    <property type="match status" value="1"/>
</dbReference>
<keyword evidence="4 11" id="KW-0645">Protease</keyword>
<evidence type="ECO:0000259" key="13">
    <source>
        <dbReference type="PROSITE" id="PS50240"/>
    </source>
</evidence>
<gene>
    <name evidence="15" type="primary">thetaTry</name>
</gene>
<evidence type="ECO:0000256" key="11">
    <source>
        <dbReference type="RuleBase" id="RU363034"/>
    </source>
</evidence>
<evidence type="ECO:0000256" key="6">
    <source>
        <dbReference type="ARBA" id="ARBA00022801"/>
    </source>
</evidence>
<dbReference type="GO" id="GO:0005576">
    <property type="term" value="C:extracellular region"/>
    <property type="evidence" value="ECO:0007669"/>
    <property type="project" value="UniProtKB-SubCell"/>
</dbReference>
<dbReference type="InterPro" id="IPR033116">
    <property type="entry name" value="TRYPSIN_SER"/>
</dbReference>
<dbReference type="GO" id="GO:0004252">
    <property type="term" value="F:serine-type endopeptidase activity"/>
    <property type="evidence" value="ECO:0007669"/>
    <property type="project" value="UniProtKB-EC"/>
</dbReference>
<keyword evidence="14" id="KW-1185">Reference proteome</keyword>
<sequence>MRVFLFATLVSLTVASAWAGTIGATQGDPFEHEGRIVGGEDTTIAAHPYQVSLQTKSGSHFCGGSLLDNETVVTAAHCLVGRKATKVFVRLGSTLYNEGGILVGVRNLTYNENYSSQTMENDVGILKLAEKVQETADIRYVELAKETPATGTTAVVTGWGAKCYFWCMTLPKVLQEVYVSIVDWRTCGSDAFKYGDIIYKSMVCAYEKKKDACQGDSGGPLVVGTNTLVGIVSWGYACASDGLPGVYSDVPNLREWIVEASKILQ</sequence>
<feature type="signal peptide" evidence="12">
    <location>
        <begin position="1"/>
        <end position="19"/>
    </location>
</feature>
<dbReference type="Proteomes" id="UP001652661">
    <property type="component" value="Chromosome 2R"/>
</dbReference>
<evidence type="ECO:0000256" key="12">
    <source>
        <dbReference type="SAM" id="SignalP"/>
    </source>
</evidence>
<evidence type="ECO:0000256" key="7">
    <source>
        <dbReference type="ARBA" id="ARBA00022825"/>
    </source>
</evidence>
<dbReference type="InterPro" id="IPR018114">
    <property type="entry name" value="TRYPSIN_HIS"/>
</dbReference>
<dbReference type="FunFam" id="2.40.10.10:FF:000077">
    <property type="entry name" value="Predicted protein"/>
    <property type="match status" value="1"/>
</dbReference>
<evidence type="ECO:0000256" key="2">
    <source>
        <dbReference type="ARBA" id="ARBA00007664"/>
    </source>
</evidence>
<evidence type="ECO:0000313" key="15">
    <source>
        <dbReference type="RefSeq" id="XP_017027385.1"/>
    </source>
</evidence>
<evidence type="ECO:0000256" key="1">
    <source>
        <dbReference type="ARBA" id="ARBA00004239"/>
    </source>
</evidence>
<comment type="catalytic activity">
    <reaction evidence="10">
        <text>Preferential cleavage: Arg-|-Xaa, Lys-|-Xaa.</text>
        <dbReference type="EC" id="3.4.21.4"/>
    </reaction>
</comment>
<evidence type="ECO:0000256" key="9">
    <source>
        <dbReference type="ARBA" id="ARBA00023157"/>
    </source>
</evidence>
<reference evidence="14" key="1">
    <citation type="submission" date="2025-05" db="UniProtKB">
        <authorList>
            <consortium name="RefSeq"/>
        </authorList>
    </citation>
    <scope>NUCLEOTIDE SEQUENCE [LARGE SCALE GENOMIC DNA]</scope>
    <source>
        <strain evidence="14">14028-0561.14</strain>
    </source>
</reference>
<dbReference type="PROSITE" id="PS00135">
    <property type="entry name" value="TRYPSIN_SER"/>
    <property type="match status" value="1"/>
</dbReference>
<dbReference type="InterPro" id="IPR050430">
    <property type="entry name" value="Peptidase_S1"/>
</dbReference>
<evidence type="ECO:0000256" key="10">
    <source>
        <dbReference type="ARBA" id="ARBA00036320"/>
    </source>
</evidence>
<feature type="chain" id="PRO_5027672961" evidence="12">
    <location>
        <begin position="20"/>
        <end position="265"/>
    </location>
</feature>
<dbReference type="InterPro" id="IPR001314">
    <property type="entry name" value="Peptidase_S1A"/>
</dbReference>
<dbReference type="InterPro" id="IPR009003">
    <property type="entry name" value="Peptidase_S1_PA"/>
</dbReference>
<reference evidence="15" key="2">
    <citation type="submission" date="2025-08" db="UniProtKB">
        <authorList>
            <consortium name="RefSeq"/>
        </authorList>
    </citation>
    <scope>IDENTIFICATION</scope>
    <source>
        <strain evidence="15">14028-0561.14</strain>
        <tissue evidence="15">Whole fly</tissue>
    </source>
</reference>
<dbReference type="SMART" id="SM00020">
    <property type="entry name" value="Tryp_SPc"/>
    <property type="match status" value="1"/>
</dbReference>
<evidence type="ECO:0000256" key="3">
    <source>
        <dbReference type="ARBA" id="ARBA00022525"/>
    </source>
</evidence>
<evidence type="ECO:0000256" key="4">
    <source>
        <dbReference type="ARBA" id="ARBA00022670"/>
    </source>
</evidence>
<protein>
    <submittedName>
        <fullName evidence="15">Trypsin theta</fullName>
    </submittedName>
</protein>
<dbReference type="PANTHER" id="PTHR24276:SF94">
    <property type="entry name" value="AT20289P-RELATED"/>
    <property type="match status" value="1"/>
</dbReference>
<dbReference type="OrthoDB" id="10059102at2759"/>
<name>A0A6P4IGF5_DROKI</name>
<dbReference type="Pfam" id="PF00089">
    <property type="entry name" value="Trypsin"/>
    <property type="match status" value="1"/>
</dbReference>
<dbReference type="CDD" id="cd00190">
    <property type="entry name" value="Tryp_SPc"/>
    <property type="match status" value="1"/>
</dbReference>
<dbReference type="PANTHER" id="PTHR24276">
    <property type="entry name" value="POLYSERASE-RELATED"/>
    <property type="match status" value="1"/>
</dbReference>
<dbReference type="PRINTS" id="PR00722">
    <property type="entry name" value="CHYMOTRYPSIN"/>
</dbReference>
<dbReference type="InterPro" id="IPR001254">
    <property type="entry name" value="Trypsin_dom"/>
</dbReference>
<accession>A0A6P4IGF5</accession>
<evidence type="ECO:0000313" key="14">
    <source>
        <dbReference type="Proteomes" id="UP001652661"/>
    </source>
</evidence>
<evidence type="ECO:0000256" key="5">
    <source>
        <dbReference type="ARBA" id="ARBA00022729"/>
    </source>
</evidence>
<organism evidence="14 15">
    <name type="scientific">Drosophila kikkawai</name>
    <name type="common">Fruit fly</name>
    <dbReference type="NCBI Taxonomy" id="30033"/>
    <lineage>
        <taxon>Eukaryota</taxon>
        <taxon>Metazoa</taxon>
        <taxon>Ecdysozoa</taxon>
        <taxon>Arthropoda</taxon>
        <taxon>Hexapoda</taxon>
        <taxon>Insecta</taxon>
        <taxon>Pterygota</taxon>
        <taxon>Neoptera</taxon>
        <taxon>Endopterygota</taxon>
        <taxon>Diptera</taxon>
        <taxon>Brachycera</taxon>
        <taxon>Muscomorpha</taxon>
        <taxon>Ephydroidea</taxon>
        <taxon>Drosophilidae</taxon>
        <taxon>Drosophila</taxon>
        <taxon>Sophophora</taxon>
    </lineage>
</organism>
<keyword evidence="5 12" id="KW-0732">Signal</keyword>
<dbReference type="PROSITE" id="PS00134">
    <property type="entry name" value="TRYPSIN_HIS"/>
    <property type="match status" value="1"/>
</dbReference>
<keyword evidence="3" id="KW-0964">Secreted</keyword>
<keyword evidence="7 11" id="KW-0720">Serine protease</keyword>
<keyword evidence="9" id="KW-1015">Disulfide bond</keyword>
<dbReference type="GO" id="GO:0006508">
    <property type="term" value="P:proteolysis"/>
    <property type="evidence" value="ECO:0007669"/>
    <property type="project" value="UniProtKB-KW"/>
</dbReference>
<dbReference type="SUPFAM" id="SSF50494">
    <property type="entry name" value="Trypsin-like serine proteases"/>
    <property type="match status" value="1"/>
</dbReference>